<feature type="domain" description="Response regulatory" evidence="8">
    <location>
        <begin position="2"/>
        <end position="116"/>
    </location>
</feature>
<dbReference type="GO" id="GO:0005737">
    <property type="term" value="C:cytoplasm"/>
    <property type="evidence" value="ECO:0007669"/>
    <property type="project" value="UniProtKB-SubCell"/>
</dbReference>
<evidence type="ECO:0000256" key="5">
    <source>
        <dbReference type="ARBA" id="ARBA00023125"/>
    </source>
</evidence>
<sequence>MKVMLVDDEPLALQFLESQLHSIGDFKIVGAYQTSRGLTERIKDKKPDLLFLDIKIGAVNGIELAAAIQEAHPELPIVFVTGFHEYAVQAFELNALDYLVKPIQKDRLRKTIQRLKMDEQKNGSDAPLQINCMLTLQFIQNGKALPVQWRTSKAKEIFCYLLHHAGKPVRKDVLIERFWEEKAPEKAYTQLYSTIYVIRKTLAASLPALSLSNYNQCYQLHLGNAEVDAARWQDRVNRLPVLRDHSLTSYQELLRDYKGDYFAAEGYAWAESGQWQLKEIWYKTATQVTAFLEERNMLEDAVSLYLRMQSDYPYIAHSYIRLMHVYGALGETGEVVSHFKRLKMMLKDEFDIAPESEVVDWYESWRVQHMQG</sequence>
<evidence type="ECO:0000256" key="6">
    <source>
        <dbReference type="ARBA" id="ARBA00023163"/>
    </source>
</evidence>
<proteinExistence type="inferred from homology"/>
<dbReference type="SUPFAM" id="SSF46894">
    <property type="entry name" value="C-terminal effector domain of the bipartite response regulators"/>
    <property type="match status" value="1"/>
</dbReference>
<comment type="similarity">
    <text evidence="2">Belongs to the AfsR/DnrI/RedD regulatory family.</text>
</comment>
<dbReference type="GO" id="GO:0006355">
    <property type="term" value="P:regulation of DNA-templated transcription"/>
    <property type="evidence" value="ECO:0007669"/>
    <property type="project" value="InterPro"/>
</dbReference>
<evidence type="ECO:0000313" key="10">
    <source>
        <dbReference type="Proteomes" id="UP000198666"/>
    </source>
</evidence>
<evidence type="ECO:0000256" key="4">
    <source>
        <dbReference type="ARBA" id="ARBA00023015"/>
    </source>
</evidence>
<evidence type="ECO:0000256" key="2">
    <source>
        <dbReference type="ARBA" id="ARBA00005820"/>
    </source>
</evidence>
<keyword evidence="4" id="KW-0805">Transcription regulation</keyword>
<dbReference type="Pfam" id="PF03704">
    <property type="entry name" value="BTAD"/>
    <property type="match status" value="1"/>
</dbReference>
<organism evidence="9 10">
    <name type="scientific">Terribacillus halophilus</name>
    <dbReference type="NCBI Taxonomy" id="361279"/>
    <lineage>
        <taxon>Bacteria</taxon>
        <taxon>Bacillati</taxon>
        <taxon>Bacillota</taxon>
        <taxon>Bacilli</taxon>
        <taxon>Bacillales</taxon>
        <taxon>Bacillaceae</taxon>
        <taxon>Terribacillus</taxon>
    </lineage>
</organism>
<dbReference type="InterPro" id="IPR001789">
    <property type="entry name" value="Sig_transdc_resp-reg_receiver"/>
</dbReference>
<evidence type="ECO:0000256" key="1">
    <source>
        <dbReference type="ARBA" id="ARBA00004496"/>
    </source>
</evidence>
<dbReference type="Pfam" id="PF00072">
    <property type="entry name" value="Response_reg"/>
    <property type="match status" value="1"/>
</dbReference>
<dbReference type="InterPro" id="IPR005158">
    <property type="entry name" value="BTAD"/>
</dbReference>
<dbReference type="STRING" id="361279.SAMN05421663_101284"/>
<keyword evidence="3" id="KW-0902">Two-component regulatory system</keyword>
<dbReference type="Gene3D" id="3.40.50.2300">
    <property type="match status" value="1"/>
</dbReference>
<dbReference type="Proteomes" id="UP000198666">
    <property type="component" value="Unassembled WGS sequence"/>
</dbReference>
<accession>A0A1G6IIY3</accession>
<reference evidence="10" key="1">
    <citation type="submission" date="2016-10" db="EMBL/GenBank/DDBJ databases">
        <authorList>
            <person name="Varghese N."/>
            <person name="Submissions S."/>
        </authorList>
    </citation>
    <scope>NUCLEOTIDE SEQUENCE [LARGE SCALE GENOMIC DNA]</scope>
    <source>
        <strain evidence="10">DSM 21620</strain>
    </source>
</reference>
<dbReference type="OrthoDB" id="3190595at2"/>
<dbReference type="AlphaFoldDB" id="A0A1G6IIY3"/>
<dbReference type="GO" id="GO:0000160">
    <property type="term" value="P:phosphorelay signal transduction system"/>
    <property type="evidence" value="ECO:0007669"/>
    <property type="project" value="UniProtKB-KW"/>
</dbReference>
<dbReference type="SMART" id="SM01043">
    <property type="entry name" value="BTAD"/>
    <property type="match status" value="1"/>
</dbReference>
<evidence type="ECO:0000256" key="7">
    <source>
        <dbReference type="PROSITE-ProRule" id="PRU00169"/>
    </source>
</evidence>
<evidence type="ECO:0000256" key="3">
    <source>
        <dbReference type="ARBA" id="ARBA00023012"/>
    </source>
</evidence>
<dbReference type="SUPFAM" id="SSF52172">
    <property type="entry name" value="CheY-like"/>
    <property type="match status" value="1"/>
</dbReference>
<dbReference type="PANTHER" id="PTHR35807">
    <property type="entry name" value="TRANSCRIPTIONAL REGULATOR REDD-RELATED"/>
    <property type="match status" value="1"/>
</dbReference>
<dbReference type="SMART" id="SM00862">
    <property type="entry name" value="Trans_reg_C"/>
    <property type="match status" value="1"/>
</dbReference>
<dbReference type="RefSeq" id="WP_093725251.1">
    <property type="nucleotide sequence ID" value="NZ_FMZB01000001.1"/>
</dbReference>
<keyword evidence="10" id="KW-1185">Reference proteome</keyword>
<dbReference type="InterPro" id="IPR001867">
    <property type="entry name" value="OmpR/PhoB-type_DNA-bd"/>
</dbReference>
<evidence type="ECO:0000313" key="9">
    <source>
        <dbReference type="EMBL" id="SDC05955.1"/>
    </source>
</evidence>
<dbReference type="PROSITE" id="PS50110">
    <property type="entry name" value="RESPONSE_REGULATORY"/>
    <property type="match status" value="1"/>
</dbReference>
<evidence type="ECO:0000259" key="8">
    <source>
        <dbReference type="PROSITE" id="PS50110"/>
    </source>
</evidence>
<dbReference type="InterPro" id="IPR016032">
    <property type="entry name" value="Sig_transdc_resp-reg_C-effctor"/>
</dbReference>
<dbReference type="Gene3D" id="1.10.10.10">
    <property type="entry name" value="Winged helix-like DNA-binding domain superfamily/Winged helix DNA-binding domain"/>
    <property type="match status" value="1"/>
</dbReference>
<name>A0A1G6IIY3_9BACI</name>
<dbReference type="InterPro" id="IPR011990">
    <property type="entry name" value="TPR-like_helical_dom_sf"/>
</dbReference>
<dbReference type="PANTHER" id="PTHR35807:SF2">
    <property type="entry name" value="TRANSCRIPTIONAL ACTIVATOR DOMAIN"/>
    <property type="match status" value="1"/>
</dbReference>
<protein>
    <submittedName>
        <fullName evidence="9">Two-component response regulator, SAPR family, consists of REC, wHTH and BTAD domains</fullName>
    </submittedName>
</protein>
<dbReference type="InterPro" id="IPR051677">
    <property type="entry name" value="AfsR-DnrI-RedD_regulator"/>
</dbReference>
<dbReference type="Gene3D" id="1.25.40.10">
    <property type="entry name" value="Tetratricopeptide repeat domain"/>
    <property type="match status" value="1"/>
</dbReference>
<dbReference type="InterPro" id="IPR011006">
    <property type="entry name" value="CheY-like_superfamily"/>
</dbReference>
<keyword evidence="6" id="KW-0804">Transcription</keyword>
<dbReference type="SMART" id="SM00448">
    <property type="entry name" value="REC"/>
    <property type="match status" value="1"/>
</dbReference>
<feature type="modified residue" description="4-aspartylphosphate" evidence="7">
    <location>
        <position position="53"/>
    </location>
</feature>
<dbReference type="GO" id="GO:0003677">
    <property type="term" value="F:DNA binding"/>
    <property type="evidence" value="ECO:0007669"/>
    <property type="project" value="UniProtKB-KW"/>
</dbReference>
<comment type="subcellular location">
    <subcellularLocation>
        <location evidence="1">Cytoplasm</location>
    </subcellularLocation>
</comment>
<gene>
    <name evidence="9" type="ORF">SAMN05421663_101284</name>
</gene>
<dbReference type="InterPro" id="IPR036388">
    <property type="entry name" value="WH-like_DNA-bd_sf"/>
</dbReference>
<keyword evidence="7" id="KW-0597">Phosphoprotein</keyword>
<keyword evidence="5" id="KW-0238">DNA-binding</keyword>
<dbReference type="SUPFAM" id="SSF48452">
    <property type="entry name" value="TPR-like"/>
    <property type="match status" value="1"/>
</dbReference>
<dbReference type="EMBL" id="FMZB01000001">
    <property type="protein sequence ID" value="SDC05955.1"/>
    <property type="molecule type" value="Genomic_DNA"/>
</dbReference>